<feature type="region of interest" description="Disordered" evidence="1">
    <location>
        <begin position="248"/>
        <end position="270"/>
    </location>
</feature>
<evidence type="ECO:0000313" key="3">
    <source>
        <dbReference type="Proteomes" id="UP001458880"/>
    </source>
</evidence>
<dbReference type="EMBL" id="JASPKY010000429">
    <property type="protein sequence ID" value="KAK9700825.1"/>
    <property type="molecule type" value="Genomic_DNA"/>
</dbReference>
<protein>
    <submittedName>
        <fullName evidence="2">Uncharacterized protein</fullName>
    </submittedName>
</protein>
<evidence type="ECO:0000256" key="1">
    <source>
        <dbReference type="SAM" id="MobiDB-lite"/>
    </source>
</evidence>
<dbReference type="Proteomes" id="UP001458880">
    <property type="component" value="Unassembled WGS sequence"/>
</dbReference>
<keyword evidence="3" id="KW-1185">Reference proteome</keyword>
<comment type="caution">
    <text evidence="2">The sequence shown here is derived from an EMBL/GenBank/DDBJ whole genome shotgun (WGS) entry which is preliminary data.</text>
</comment>
<name>A0AAW1JCW9_POPJA</name>
<gene>
    <name evidence="2" type="ORF">QE152_g31005</name>
</gene>
<proteinExistence type="predicted"/>
<organism evidence="2 3">
    <name type="scientific">Popillia japonica</name>
    <name type="common">Japanese beetle</name>
    <dbReference type="NCBI Taxonomy" id="7064"/>
    <lineage>
        <taxon>Eukaryota</taxon>
        <taxon>Metazoa</taxon>
        <taxon>Ecdysozoa</taxon>
        <taxon>Arthropoda</taxon>
        <taxon>Hexapoda</taxon>
        <taxon>Insecta</taxon>
        <taxon>Pterygota</taxon>
        <taxon>Neoptera</taxon>
        <taxon>Endopterygota</taxon>
        <taxon>Coleoptera</taxon>
        <taxon>Polyphaga</taxon>
        <taxon>Scarabaeiformia</taxon>
        <taxon>Scarabaeidae</taxon>
        <taxon>Rutelinae</taxon>
        <taxon>Popillia</taxon>
    </lineage>
</organism>
<reference evidence="2 3" key="1">
    <citation type="journal article" date="2024" name="BMC Genomics">
        <title>De novo assembly and annotation of Popillia japonica's genome with initial clues to its potential as an invasive pest.</title>
        <authorList>
            <person name="Cucini C."/>
            <person name="Boschi S."/>
            <person name="Funari R."/>
            <person name="Cardaioli E."/>
            <person name="Iannotti N."/>
            <person name="Marturano G."/>
            <person name="Paoli F."/>
            <person name="Bruttini M."/>
            <person name="Carapelli A."/>
            <person name="Frati F."/>
            <person name="Nardi F."/>
        </authorList>
    </citation>
    <scope>NUCLEOTIDE SEQUENCE [LARGE SCALE GENOMIC DNA]</scope>
    <source>
        <strain evidence="2">DMR45628</strain>
    </source>
</reference>
<accession>A0AAW1JCW9</accession>
<dbReference type="AlphaFoldDB" id="A0AAW1JCW9"/>
<sequence>MCFTKQFINDADLVRSLIGRCKKIIATGFVIEAARSMLLLLLRHFCATRTFVEILKQDSQTFFPSFQPFDNQPLGHSRPLYHQPEAAYSHRPTAYKQNLGFDSNTRFSGYKGDLYEERSDVNSILGSGNFGVIKGGTFYNENDDDQYGGFESSYNSYYHNGHGRPSAYYGNSNRRPQQFENFRDFADINTPSYSEFVVVYANKNDTRKVETKATPPKNIIEHLAMLDLEQNISRETATIEESPVKKLSKSKRKLALRLPEKKQPVKSKPIPKDLYEPLLALS</sequence>
<evidence type="ECO:0000313" key="2">
    <source>
        <dbReference type="EMBL" id="KAK9700825.1"/>
    </source>
</evidence>